<evidence type="ECO:0000256" key="5">
    <source>
        <dbReference type="ARBA" id="ARBA00022490"/>
    </source>
</evidence>
<comment type="similarity">
    <text evidence="2">Belongs to the methyltransferase superfamily. L-isoaspartyl/D-aspartyl protein methyltransferase family.</text>
</comment>
<evidence type="ECO:0000256" key="4">
    <source>
        <dbReference type="ARBA" id="ARBA00013346"/>
    </source>
</evidence>
<evidence type="ECO:0000256" key="9">
    <source>
        <dbReference type="ARBA" id="ARBA00030757"/>
    </source>
</evidence>
<organism evidence="12">
    <name type="scientific">Leptolyngbya sp. NK1-12</name>
    <dbReference type="NCBI Taxonomy" id="2547451"/>
    <lineage>
        <taxon>Bacteria</taxon>
        <taxon>Bacillati</taxon>
        <taxon>Cyanobacteriota</taxon>
        <taxon>Cyanophyceae</taxon>
        <taxon>Leptolyngbyales</taxon>
        <taxon>Leptolyngbyaceae</taxon>
        <taxon>Leptolyngbya group</taxon>
        <taxon>Leptolyngbya</taxon>
    </lineage>
</organism>
<reference evidence="12" key="1">
    <citation type="submission" date="2020-05" db="EMBL/GenBank/DDBJ databases">
        <authorList>
            <person name="Zhu T."/>
            <person name="Keshari N."/>
            <person name="Lu X."/>
        </authorList>
    </citation>
    <scope>NUCLEOTIDE SEQUENCE</scope>
    <source>
        <strain evidence="12">NK1-12</strain>
    </source>
</reference>
<keyword evidence="7" id="KW-0808">Transferase</keyword>
<protein>
    <recommendedName>
        <fullName evidence="4">Protein-L-isoaspartate O-methyltransferase</fullName>
        <ecNumber evidence="3">2.1.1.77</ecNumber>
    </recommendedName>
    <alternativeName>
        <fullName evidence="11">L-isoaspartyl protein carboxyl methyltransferase</fullName>
    </alternativeName>
    <alternativeName>
        <fullName evidence="9">Protein L-isoaspartyl methyltransferase</fullName>
    </alternativeName>
    <alternativeName>
        <fullName evidence="10">Protein-beta-aspartate methyltransferase</fullName>
    </alternativeName>
</protein>
<dbReference type="CDD" id="cd02440">
    <property type="entry name" value="AdoMet_MTases"/>
    <property type="match status" value="1"/>
</dbReference>
<name>A0AA96WH77_9CYAN</name>
<sequence length="288" mass="32347">MVVTQHQAYVDQLKQAGWIRTPSVEAAFRRVPRHHFLPNVPLVETYQNQAIITKRLNGKSVSSSSEPGLMATMLEQLDLKPGHRVLEIGAGTGYNAALMAHIVGETGQVISIDIDEDIVEAAHQHLATAGYPQVQVVCRDGGNGYPDFAPYDRIILTVGAWDIAPAWREQLSARGRLLLPLRIKTRQVSIAFEPADNYLVSISVVPCGFMELREVLAEPDMTPLEWLPKQVWNLGLLPQPLINWIDFGRLTLEGLRIRAYPKENKYVPLSHELTIDKNWNKLVLDYSE</sequence>
<dbReference type="Gene3D" id="3.40.50.150">
    <property type="entry name" value="Vaccinia Virus protein VP39"/>
    <property type="match status" value="1"/>
</dbReference>
<dbReference type="EMBL" id="CP053586">
    <property type="protein sequence ID" value="WNZ25433.1"/>
    <property type="molecule type" value="Genomic_DNA"/>
</dbReference>
<keyword evidence="8" id="KW-0949">S-adenosyl-L-methionine</keyword>
<evidence type="ECO:0000256" key="2">
    <source>
        <dbReference type="ARBA" id="ARBA00005369"/>
    </source>
</evidence>
<evidence type="ECO:0000256" key="10">
    <source>
        <dbReference type="ARBA" id="ARBA00031323"/>
    </source>
</evidence>
<dbReference type="PANTHER" id="PTHR11579:SF0">
    <property type="entry name" value="PROTEIN-L-ISOASPARTATE(D-ASPARTATE) O-METHYLTRANSFERASE"/>
    <property type="match status" value="1"/>
</dbReference>
<dbReference type="PANTHER" id="PTHR11579">
    <property type="entry name" value="PROTEIN-L-ISOASPARTATE O-METHYLTRANSFERASE"/>
    <property type="match status" value="1"/>
</dbReference>
<evidence type="ECO:0000256" key="1">
    <source>
        <dbReference type="ARBA" id="ARBA00004496"/>
    </source>
</evidence>
<evidence type="ECO:0000256" key="7">
    <source>
        <dbReference type="ARBA" id="ARBA00022679"/>
    </source>
</evidence>
<keyword evidence="5" id="KW-0963">Cytoplasm</keyword>
<evidence type="ECO:0000256" key="3">
    <source>
        <dbReference type="ARBA" id="ARBA00011890"/>
    </source>
</evidence>
<dbReference type="RefSeq" id="WP_316431577.1">
    <property type="nucleotide sequence ID" value="NZ_CP053586.1"/>
</dbReference>
<keyword evidence="6 12" id="KW-0489">Methyltransferase</keyword>
<evidence type="ECO:0000256" key="8">
    <source>
        <dbReference type="ARBA" id="ARBA00022691"/>
    </source>
</evidence>
<evidence type="ECO:0000256" key="11">
    <source>
        <dbReference type="ARBA" id="ARBA00031350"/>
    </source>
</evidence>
<evidence type="ECO:0000256" key="6">
    <source>
        <dbReference type="ARBA" id="ARBA00022603"/>
    </source>
</evidence>
<accession>A0AA96WH77</accession>
<dbReference type="InterPro" id="IPR000682">
    <property type="entry name" value="PCMT"/>
</dbReference>
<evidence type="ECO:0000313" key="12">
    <source>
        <dbReference type="EMBL" id="WNZ25433.1"/>
    </source>
</evidence>
<comment type="subcellular location">
    <subcellularLocation>
        <location evidence="1">Cytoplasm</location>
    </subcellularLocation>
</comment>
<dbReference type="GO" id="GO:0032259">
    <property type="term" value="P:methylation"/>
    <property type="evidence" value="ECO:0007669"/>
    <property type="project" value="UniProtKB-KW"/>
</dbReference>
<dbReference type="EC" id="2.1.1.77" evidence="3"/>
<proteinExistence type="inferred from homology"/>
<dbReference type="AlphaFoldDB" id="A0AA96WH77"/>
<dbReference type="SUPFAM" id="SSF53335">
    <property type="entry name" value="S-adenosyl-L-methionine-dependent methyltransferases"/>
    <property type="match status" value="1"/>
</dbReference>
<dbReference type="InterPro" id="IPR029063">
    <property type="entry name" value="SAM-dependent_MTases_sf"/>
</dbReference>
<gene>
    <name evidence="12" type="ORF">HJG54_22975</name>
</gene>
<dbReference type="Pfam" id="PF01135">
    <property type="entry name" value="PCMT"/>
    <property type="match status" value="1"/>
</dbReference>
<dbReference type="GO" id="GO:0004719">
    <property type="term" value="F:protein-L-isoaspartate (D-aspartate) O-methyltransferase activity"/>
    <property type="evidence" value="ECO:0007669"/>
    <property type="project" value="UniProtKB-EC"/>
</dbReference>
<dbReference type="GO" id="GO:0005737">
    <property type="term" value="C:cytoplasm"/>
    <property type="evidence" value="ECO:0007669"/>
    <property type="project" value="UniProtKB-SubCell"/>
</dbReference>